<dbReference type="Proteomes" id="UP000887578">
    <property type="component" value="Unplaced"/>
</dbReference>
<evidence type="ECO:0000256" key="5">
    <source>
        <dbReference type="PIRSR" id="PIRSR602401-1"/>
    </source>
</evidence>
<keyword evidence="6" id="KW-0560">Oxidoreductase</keyword>
<name>A0A914QX22_9BILA</name>
<dbReference type="GO" id="GO:0005506">
    <property type="term" value="F:iron ion binding"/>
    <property type="evidence" value="ECO:0007669"/>
    <property type="project" value="InterPro"/>
</dbReference>
<dbReference type="InterPro" id="IPR001128">
    <property type="entry name" value="Cyt_P450"/>
</dbReference>
<comment type="cofactor">
    <cofactor evidence="5">
        <name>heme</name>
        <dbReference type="ChEBI" id="CHEBI:30413"/>
    </cofactor>
</comment>
<dbReference type="PANTHER" id="PTHR24300">
    <property type="entry name" value="CYTOCHROME P450 508A4-RELATED"/>
    <property type="match status" value="1"/>
</dbReference>
<dbReference type="PRINTS" id="PR00385">
    <property type="entry name" value="P450"/>
</dbReference>
<accession>A0A914QX22</accession>
<dbReference type="SUPFAM" id="SSF48264">
    <property type="entry name" value="Cytochrome P450"/>
    <property type="match status" value="1"/>
</dbReference>
<comment type="similarity">
    <text evidence="1 6">Belongs to the cytochrome P450 family.</text>
</comment>
<dbReference type="InterPro" id="IPR036396">
    <property type="entry name" value="Cyt_P450_sf"/>
</dbReference>
<evidence type="ECO:0000256" key="3">
    <source>
        <dbReference type="ARBA" id="ARBA00023004"/>
    </source>
</evidence>
<organism evidence="7 8">
    <name type="scientific">Panagrolaimus davidi</name>
    <dbReference type="NCBI Taxonomy" id="227884"/>
    <lineage>
        <taxon>Eukaryota</taxon>
        <taxon>Metazoa</taxon>
        <taxon>Ecdysozoa</taxon>
        <taxon>Nematoda</taxon>
        <taxon>Chromadorea</taxon>
        <taxon>Rhabditida</taxon>
        <taxon>Tylenchina</taxon>
        <taxon>Panagrolaimomorpha</taxon>
        <taxon>Panagrolaimoidea</taxon>
        <taxon>Panagrolaimidae</taxon>
        <taxon>Panagrolaimus</taxon>
    </lineage>
</organism>
<evidence type="ECO:0000256" key="2">
    <source>
        <dbReference type="ARBA" id="ARBA00022723"/>
    </source>
</evidence>
<dbReference type="CDD" id="cd20617">
    <property type="entry name" value="CYP1_2-like"/>
    <property type="match status" value="1"/>
</dbReference>
<evidence type="ECO:0000256" key="6">
    <source>
        <dbReference type="RuleBase" id="RU000461"/>
    </source>
</evidence>
<evidence type="ECO:0000256" key="4">
    <source>
        <dbReference type="ARBA" id="ARBA00023033"/>
    </source>
</evidence>
<dbReference type="InterPro" id="IPR050182">
    <property type="entry name" value="Cytochrome_P450_fam2"/>
</dbReference>
<dbReference type="GO" id="GO:0016712">
    <property type="term" value="F:oxidoreductase activity, acting on paired donors, with incorporation or reduction of molecular oxygen, reduced flavin or flavoprotein as one donor, and incorporation of one atom of oxygen"/>
    <property type="evidence" value="ECO:0007669"/>
    <property type="project" value="TreeGrafter"/>
</dbReference>
<dbReference type="Gene3D" id="1.10.630.10">
    <property type="entry name" value="Cytochrome P450"/>
    <property type="match status" value="2"/>
</dbReference>
<keyword evidence="5 6" id="KW-0349">Heme</keyword>
<dbReference type="InterPro" id="IPR002401">
    <property type="entry name" value="Cyt_P450_E_grp-I"/>
</dbReference>
<keyword evidence="7" id="KW-1185">Reference proteome</keyword>
<dbReference type="PROSITE" id="PS00086">
    <property type="entry name" value="CYTOCHROME_P450"/>
    <property type="match status" value="1"/>
</dbReference>
<dbReference type="Pfam" id="PF00067">
    <property type="entry name" value="p450"/>
    <property type="match status" value="2"/>
</dbReference>
<dbReference type="GO" id="GO:0020037">
    <property type="term" value="F:heme binding"/>
    <property type="evidence" value="ECO:0007669"/>
    <property type="project" value="InterPro"/>
</dbReference>
<keyword evidence="3 5" id="KW-0408">Iron</keyword>
<reference evidence="8" key="1">
    <citation type="submission" date="2022-11" db="UniProtKB">
        <authorList>
            <consortium name="WormBaseParasite"/>
        </authorList>
    </citation>
    <scope>IDENTIFICATION</scope>
</reference>
<dbReference type="AlphaFoldDB" id="A0A914QX22"/>
<dbReference type="PRINTS" id="PR00463">
    <property type="entry name" value="EP450I"/>
</dbReference>
<proteinExistence type="inferred from homology"/>
<dbReference type="PANTHER" id="PTHR24300:SF375">
    <property type="entry name" value="CYTOCHROME P450 FAMILY"/>
    <property type="match status" value="1"/>
</dbReference>
<feature type="binding site" description="axial binding residue" evidence="5">
    <location>
        <position position="371"/>
    </location>
    <ligand>
        <name>heme</name>
        <dbReference type="ChEBI" id="CHEBI:30413"/>
    </ligand>
    <ligandPart>
        <name>Fe</name>
        <dbReference type="ChEBI" id="CHEBI:18248"/>
    </ligandPart>
</feature>
<evidence type="ECO:0000313" key="8">
    <source>
        <dbReference type="WBParaSite" id="PDA_v2.g3623.t1"/>
    </source>
</evidence>
<dbReference type="WBParaSite" id="PDA_v2.g3623.t1">
    <property type="protein sequence ID" value="PDA_v2.g3623.t1"/>
    <property type="gene ID" value="PDA_v2.g3623"/>
</dbReference>
<evidence type="ECO:0000256" key="1">
    <source>
        <dbReference type="ARBA" id="ARBA00010617"/>
    </source>
</evidence>
<dbReference type="GO" id="GO:0005737">
    <property type="term" value="C:cytoplasm"/>
    <property type="evidence" value="ECO:0007669"/>
    <property type="project" value="TreeGrafter"/>
</dbReference>
<evidence type="ECO:0000313" key="7">
    <source>
        <dbReference type="Proteomes" id="UP000887578"/>
    </source>
</evidence>
<keyword evidence="4 6" id="KW-0503">Monooxygenase</keyword>
<protein>
    <submittedName>
        <fullName evidence="8">Cytochrome P450</fullName>
    </submittedName>
</protein>
<dbReference type="GO" id="GO:0006805">
    <property type="term" value="P:xenobiotic metabolic process"/>
    <property type="evidence" value="ECO:0007669"/>
    <property type="project" value="TreeGrafter"/>
</dbReference>
<dbReference type="GO" id="GO:0006082">
    <property type="term" value="P:organic acid metabolic process"/>
    <property type="evidence" value="ECO:0007669"/>
    <property type="project" value="TreeGrafter"/>
</dbReference>
<dbReference type="InterPro" id="IPR017972">
    <property type="entry name" value="Cyt_P450_CS"/>
</dbReference>
<keyword evidence="2 5" id="KW-0479">Metal-binding</keyword>
<sequence>MKKLYWKRRNFPPGPIPLPVLGNTLSLALNPPGYQPLLKWKKKYGPVFTFWFGFQPTICITDFKIIKETFIDDSETFAGRLTLNDLIQIVRGGHFGVIETEGRLWLEQKRFVLFTFRNFGMGKNLMQERILDEIVYLIDTLKAINGKAIGIQGEIDRAVGSIINSLLFGYRFEGKSFHFLQKSGTENGIEESADFCEAFLREMRQRKEKEGENQHSFSFQQLRNVCLDLWVAGLETTTNTITFAILYYLHYFEIREKIYAELDAVIGSDRLITNNDKCSLPYLNAFISETQRMANLLPINFGRKTSKDTYINGFFVPKGSSVVPQISCILFDETIFPDPFTFNPERFIDAETKKYKKIDEFIPFSVGKRQCMGEGLAKMELFLIISNLFNQFQLLPENEKSLPSLEKRFGFALQPQPFRCKVKTRF</sequence>